<proteinExistence type="inferred from homology"/>
<comment type="similarity">
    <text evidence="2">Belongs to the TsaE family.</text>
</comment>
<dbReference type="Gene3D" id="3.40.50.300">
    <property type="entry name" value="P-loop containing nucleotide triphosphate hydrolases"/>
    <property type="match status" value="1"/>
</dbReference>
<protein>
    <recommendedName>
        <fullName evidence="3">tRNA threonylcarbamoyladenosine biosynthesis protein TsaE</fullName>
    </recommendedName>
    <alternativeName>
        <fullName evidence="10">t(6)A37 threonylcarbamoyladenosine biosynthesis protein TsaE</fullName>
    </alternativeName>
</protein>
<dbReference type="InterPro" id="IPR003442">
    <property type="entry name" value="T6A_TsaE"/>
</dbReference>
<keyword evidence="6" id="KW-0479">Metal-binding</keyword>
<evidence type="ECO:0000313" key="12">
    <source>
        <dbReference type="Proteomes" id="UP001596501"/>
    </source>
</evidence>
<dbReference type="PANTHER" id="PTHR33540:SF2">
    <property type="entry name" value="TRNA THREONYLCARBAMOYLADENOSINE BIOSYNTHESIS PROTEIN TSAE"/>
    <property type="match status" value="1"/>
</dbReference>
<gene>
    <name evidence="11" type="primary">tsaE</name>
    <name evidence="11" type="ORF">ACFQPB_06455</name>
</gene>
<accession>A0ABW2QIS4</accession>
<evidence type="ECO:0000256" key="4">
    <source>
        <dbReference type="ARBA" id="ARBA00022490"/>
    </source>
</evidence>
<evidence type="ECO:0000256" key="5">
    <source>
        <dbReference type="ARBA" id="ARBA00022694"/>
    </source>
</evidence>
<keyword evidence="9" id="KW-0460">Magnesium</keyword>
<dbReference type="Pfam" id="PF02367">
    <property type="entry name" value="TsaE"/>
    <property type="match status" value="1"/>
</dbReference>
<evidence type="ECO:0000256" key="8">
    <source>
        <dbReference type="ARBA" id="ARBA00022840"/>
    </source>
</evidence>
<evidence type="ECO:0000256" key="9">
    <source>
        <dbReference type="ARBA" id="ARBA00022842"/>
    </source>
</evidence>
<dbReference type="EMBL" id="JBHTCA010000003">
    <property type="protein sequence ID" value="MFC7408497.1"/>
    <property type="molecule type" value="Genomic_DNA"/>
</dbReference>
<dbReference type="NCBIfam" id="TIGR00150">
    <property type="entry name" value="T6A_YjeE"/>
    <property type="match status" value="1"/>
</dbReference>
<keyword evidence="7" id="KW-0547">Nucleotide-binding</keyword>
<evidence type="ECO:0000256" key="1">
    <source>
        <dbReference type="ARBA" id="ARBA00004496"/>
    </source>
</evidence>
<keyword evidence="12" id="KW-1185">Reference proteome</keyword>
<evidence type="ECO:0000256" key="6">
    <source>
        <dbReference type="ARBA" id="ARBA00022723"/>
    </source>
</evidence>
<reference evidence="12" key="1">
    <citation type="journal article" date="2019" name="Int. J. Syst. Evol. Microbiol.">
        <title>The Global Catalogue of Microorganisms (GCM) 10K type strain sequencing project: providing services to taxonomists for standard genome sequencing and annotation.</title>
        <authorList>
            <consortium name="The Broad Institute Genomics Platform"/>
            <consortium name="The Broad Institute Genome Sequencing Center for Infectious Disease"/>
            <person name="Wu L."/>
            <person name="Ma J."/>
        </authorList>
    </citation>
    <scope>NUCLEOTIDE SEQUENCE [LARGE SCALE GENOMIC DNA]</scope>
    <source>
        <strain evidence="12">CGMCC 1.12371</strain>
    </source>
</reference>
<evidence type="ECO:0000256" key="10">
    <source>
        <dbReference type="ARBA" id="ARBA00032441"/>
    </source>
</evidence>
<dbReference type="SUPFAM" id="SSF52540">
    <property type="entry name" value="P-loop containing nucleoside triphosphate hydrolases"/>
    <property type="match status" value="1"/>
</dbReference>
<keyword evidence="8" id="KW-0067">ATP-binding</keyword>
<comment type="caution">
    <text evidence="11">The sequence shown here is derived from an EMBL/GenBank/DDBJ whole genome shotgun (WGS) entry which is preliminary data.</text>
</comment>
<dbReference type="PANTHER" id="PTHR33540">
    <property type="entry name" value="TRNA THREONYLCARBAMOYLADENOSINE BIOSYNTHESIS PROTEIN TSAE"/>
    <property type="match status" value="1"/>
</dbReference>
<sequence>MSSIDHPLIVGSAPTPDSVWRTQLLDETHTQALADTMARSPVLANVVIALHGDLGAGKTTLVRHLLRALGVAGRIKSPTYTVVEPHEAPWPAAWGAHTGAPLNIWHFDFYRFTDPREWEDAGFRELFAQPGLKLVEWPEKAQGMMPTPDADLSLHPMDDHEHSRRLTFMARTPRGQQLLEAARS</sequence>
<evidence type="ECO:0000256" key="7">
    <source>
        <dbReference type="ARBA" id="ARBA00022741"/>
    </source>
</evidence>
<name>A0ABW2QIS4_9BURK</name>
<evidence type="ECO:0000256" key="2">
    <source>
        <dbReference type="ARBA" id="ARBA00007599"/>
    </source>
</evidence>
<keyword evidence="4" id="KW-0963">Cytoplasm</keyword>
<organism evidence="11 12">
    <name type="scientific">Hydrogenophaga atypica</name>
    <dbReference type="NCBI Taxonomy" id="249409"/>
    <lineage>
        <taxon>Bacteria</taxon>
        <taxon>Pseudomonadati</taxon>
        <taxon>Pseudomonadota</taxon>
        <taxon>Betaproteobacteria</taxon>
        <taxon>Burkholderiales</taxon>
        <taxon>Comamonadaceae</taxon>
        <taxon>Hydrogenophaga</taxon>
    </lineage>
</organism>
<dbReference type="RefSeq" id="WP_382220840.1">
    <property type="nucleotide sequence ID" value="NZ_JBHTCA010000003.1"/>
</dbReference>
<dbReference type="InterPro" id="IPR027417">
    <property type="entry name" value="P-loop_NTPase"/>
</dbReference>
<evidence type="ECO:0000313" key="11">
    <source>
        <dbReference type="EMBL" id="MFC7408497.1"/>
    </source>
</evidence>
<keyword evidence="5" id="KW-0819">tRNA processing</keyword>
<evidence type="ECO:0000256" key="3">
    <source>
        <dbReference type="ARBA" id="ARBA00019010"/>
    </source>
</evidence>
<comment type="subcellular location">
    <subcellularLocation>
        <location evidence="1">Cytoplasm</location>
    </subcellularLocation>
</comment>
<dbReference type="Proteomes" id="UP001596501">
    <property type="component" value="Unassembled WGS sequence"/>
</dbReference>